<gene>
    <name evidence="2" type="ORF">ACFPEN_33655</name>
</gene>
<proteinExistence type="predicted"/>
<protein>
    <submittedName>
        <fullName evidence="2">SDR family oxidoreductase</fullName>
        <ecNumber evidence="2">1.-.-.-</ecNumber>
    </submittedName>
</protein>
<dbReference type="Proteomes" id="UP001595990">
    <property type="component" value="Unassembled WGS sequence"/>
</dbReference>
<evidence type="ECO:0000313" key="2">
    <source>
        <dbReference type="EMBL" id="MFC4517834.1"/>
    </source>
</evidence>
<keyword evidence="2" id="KW-0560">Oxidoreductase</keyword>
<dbReference type="EMBL" id="JBHSFS010000026">
    <property type="protein sequence ID" value="MFC4517834.1"/>
    <property type="molecule type" value="Genomic_DNA"/>
</dbReference>
<reference evidence="3" key="1">
    <citation type="journal article" date="2019" name="Int. J. Syst. Evol. Microbiol.">
        <title>The Global Catalogue of Microorganisms (GCM) 10K type strain sequencing project: providing services to taxonomists for standard genome sequencing and annotation.</title>
        <authorList>
            <consortium name="The Broad Institute Genomics Platform"/>
            <consortium name="The Broad Institute Genome Sequencing Center for Infectious Disease"/>
            <person name="Wu L."/>
            <person name="Ma J."/>
        </authorList>
    </citation>
    <scope>NUCLEOTIDE SEQUENCE [LARGE SCALE GENOMIC DNA]</scope>
    <source>
        <strain evidence="3">CECT 8064</strain>
    </source>
</reference>
<dbReference type="RefSeq" id="WP_417924281.1">
    <property type="nucleotide sequence ID" value="NZ_JBHSFS010000026.1"/>
</dbReference>
<dbReference type="Pfam" id="PF00106">
    <property type="entry name" value="adh_short"/>
    <property type="match status" value="1"/>
</dbReference>
<evidence type="ECO:0000313" key="3">
    <source>
        <dbReference type="Proteomes" id="UP001595990"/>
    </source>
</evidence>
<dbReference type="CDD" id="cd05233">
    <property type="entry name" value="SDR_c"/>
    <property type="match status" value="1"/>
</dbReference>
<dbReference type="SUPFAM" id="SSF51735">
    <property type="entry name" value="NAD(P)-binding Rossmann-fold domains"/>
    <property type="match status" value="1"/>
</dbReference>
<comment type="caution">
    <text evidence="2">The sequence shown here is derived from an EMBL/GenBank/DDBJ whole genome shotgun (WGS) entry which is preliminary data.</text>
</comment>
<dbReference type="InterPro" id="IPR002347">
    <property type="entry name" value="SDR_fam"/>
</dbReference>
<dbReference type="EC" id="1.-.-.-" evidence="2"/>
<dbReference type="Gene3D" id="3.40.50.720">
    <property type="entry name" value="NAD(P)-binding Rossmann-like Domain"/>
    <property type="match status" value="1"/>
</dbReference>
<dbReference type="PANTHER" id="PTHR43975">
    <property type="entry name" value="ZGC:101858"/>
    <property type="match status" value="1"/>
</dbReference>
<evidence type="ECO:0000256" key="1">
    <source>
        <dbReference type="SAM" id="MobiDB-lite"/>
    </source>
</evidence>
<feature type="compositionally biased region" description="Basic residues" evidence="1">
    <location>
        <begin position="86"/>
        <end position="96"/>
    </location>
</feature>
<dbReference type="GO" id="GO:0016491">
    <property type="term" value="F:oxidoreductase activity"/>
    <property type="evidence" value="ECO:0007669"/>
    <property type="project" value="UniProtKB-KW"/>
</dbReference>
<keyword evidence="3" id="KW-1185">Reference proteome</keyword>
<feature type="region of interest" description="Disordered" evidence="1">
    <location>
        <begin position="86"/>
        <end position="111"/>
    </location>
</feature>
<dbReference type="PANTHER" id="PTHR43975:SF2">
    <property type="entry name" value="EG:BACR7A4.14 PROTEIN-RELATED"/>
    <property type="match status" value="1"/>
</dbReference>
<dbReference type="InterPro" id="IPR036291">
    <property type="entry name" value="NAD(P)-bd_dom_sf"/>
</dbReference>
<organism evidence="2 3">
    <name type="scientific">Streptomyces ehimensis</name>
    <dbReference type="NCBI Taxonomy" id="68195"/>
    <lineage>
        <taxon>Bacteria</taxon>
        <taxon>Bacillati</taxon>
        <taxon>Actinomycetota</taxon>
        <taxon>Actinomycetes</taxon>
        <taxon>Kitasatosporales</taxon>
        <taxon>Streptomycetaceae</taxon>
        <taxon>Streptomyces</taxon>
    </lineage>
</organism>
<sequence length="202" mass="21471">MVTGAGSGIGRAAARLFVGLGARVVLVGRGAETLRETAEGLPASEVLVAPCDMPDEERVDTCVAEAPDRFGRLDGEPAVRLCHRPDHRRRRRHDRRFGRDPEVSGTRTGLRRAGPLRAACRRAGRWPRGNKASGRRACAVSSSLVVHAPSVVTAVSVHAQKPLSARSASSICRMVTPCFLQVTSLMGAACRSGWTPGGVLSE</sequence>
<accession>A0ABV9BUM8</accession>
<name>A0ABV9BUM8_9ACTN</name>